<reference evidence="2 3" key="1">
    <citation type="submission" date="2024-05" db="EMBL/GenBank/DDBJ databases">
        <title>Sinomonas sp. nov., isolated from a waste landfill.</title>
        <authorList>
            <person name="Zhao Y."/>
        </authorList>
    </citation>
    <scope>NUCLEOTIDE SEQUENCE [LARGE SCALE GENOMIC DNA]</scope>
    <source>
        <strain evidence="2 3">CCTCC AB2014300</strain>
    </source>
</reference>
<dbReference type="InterPro" id="IPR043426">
    <property type="entry name" value="MltB-like"/>
</dbReference>
<dbReference type="InterPro" id="IPR023346">
    <property type="entry name" value="Lysozyme-like_dom_sf"/>
</dbReference>
<dbReference type="PANTHER" id="PTHR30163:SF8">
    <property type="entry name" value="LYTIC MUREIN TRANSGLYCOSYLASE"/>
    <property type="match status" value="1"/>
</dbReference>
<dbReference type="RefSeq" id="WP_345885254.1">
    <property type="nucleotide sequence ID" value="NZ_JBDFRB010000007.1"/>
</dbReference>
<protein>
    <submittedName>
        <fullName evidence="2">Lytic murein transglycosylase</fullName>
        <ecNumber evidence="2">2.4.-.-</ecNumber>
    </submittedName>
</protein>
<dbReference type="EMBL" id="JBDFRB010000007">
    <property type="protein sequence ID" value="MEN2744902.1"/>
    <property type="molecule type" value="Genomic_DNA"/>
</dbReference>
<dbReference type="GO" id="GO:0016757">
    <property type="term" value="F:glycosyltransferase activity"/>
    <property type="evidence" value="ECO:0007669"/>
    <property type="project" value="UniProtKB-KW"/>
</dbReference>
<name>A0ABU9X1I0_9MICC</name>
<dbReference type="EC" id="2.4.-.-" evidence="2"/>
<evidence type="ECO:0000259" key="1">
    <source>
        <dbReference type="Pfam" id="PF13406"/>
    </source>
</evidence>
<dbReference type="SUPFAM" id="SSF53955">
    <property type="entry name" value="Lysozyme-like"/>
    <property type="match status" value="1"/>
</dbReference>
<feature type="domain" description="Transglycosylase SLT" evidence="1">
    <location>
        <begin position="178"/>
        <end position="226"/>
    </location>
</feature>
<dbReference type="Proteomes" id="UP001422074">
    <property type="component" value="Unassembled WGS sequence"/>
</dbReference>
<keyword evidence="2" id="KW-0328">Glycosyltransferase</keyword>
<accession>A0ABU9X1I0</accession>
<organism evidence="2 3">
    <name type="scientific">Sinomonas halotolerans</name>
    <dbReference type="NCBI Taxonomy" id="1644133"/>
    <lineage>
        <taxon>Bacteria</taxon>
        <taxon>Bacillati</taxon>
        <taxon>Actinomycetota</taxon>
        <taxon>Actinomycetes</taxon>
        <taxon>Micrococcales</taxon>
        <taxon>Micrococcaceae</taxon>
        <taxon>Sinomonas</taxon>
    </lineage>
</organism>
<dbReference type="Gene3D" id="1.10.530.10">
    <property type="match status" value="1"/>
</dbReference>
<sequence>MPRVTPVAAANAVAAGIVLAFVGWVCSMPGPGAAAEAVPAGYLAVAPAPDGASAPAAGMREGAAAEAAPTASHGRTATLLDPGWVESTAGLTGIPSRALQAYAAAGVVVQRERPDCHLGWNTLAAIGFVESAHATHGNGELAADGYSTAPIIGPALNGDGYAAIRDSDAGEFDGDRQWDRAVGPLQFIPETWRQFGRDGDGNGVADPQQIDDAALAAAGYLCEAGGNLGEGPGWTRAVYAYNNSRSYAEDVRAKAIEYAARAAAAG</sequence>
<dbReference type="CDD" id="cd13399">
    <property type="entry name" value="Slt35-like"/>
    <property type="match status" value="1"/>
</dbReference>
<gene>
    <name evidence="2" type="ORF">ABCQ75_10170</name>
</gene>
<keyword evidence="3" id="KW-1185">Reference proteome</keyword>
<dbReference type="PANTHER" id="PTHR30163">
    <property type="entry name" value="MEMBRANE-BOUND LYTIC MUREIN TRANSGLYCOSYLASE B"/>
    <property type="match status" value="1"/>
</dbReference>
<dbReference type="Pfam" id="PF13406">
    <property type="entry name" value="SLT_2"/>
    <property type="match status" value="1"/>
</dbReference>
<dbReference type="InterPro" id="IPR031304">
    <property type="entry name" value="SLT_2"/>
</dbReference>
<keyword evidence="2" id="KW-0808">Transferase</keyword>
<comment type="caution">
    <text evidence="2">The sequence shown here is derived from an EMBL/GenBank/DDBJ whole genome shotgun (WGS) entry which is preliminary data.</text>
</comment>
<evidence type="ECO:0000313" key="2">
    <source>
        <dbReference type="EMBL" id="MEN2744902.1"/>
    </source>
</evidence>
<proteinExistence type="predicted"/>
<evidence type="ECO:0000313" key="3">
    <source>
        <dbReference type="Proteomes" id="UP001422074"/>
    </source>
</evidence>